<name>A0ACB8FNX3_9SAUR</name>
<dbReference type="Proteomes" id="UP000827872">
    <property type="component" value="Linkage Group LG06"/>
</dbReference>
<keyword evidence="2" id="KW-1185">Reference proteome</keyword>
<protein>
    <submittedName>
        <fullName evidence="1">Uncharacterized protein</fullName>
    </submittedName>
</protein>
<gene>
    <name evidence="1" type="ORF">K3G42_016710</name>
</gene>
<dbReference type="EMBL" id="CM037619">
    <property type="protein sequence ID" value="KAH8007072.1"/>
    <property type="molecule type" value="Genomic_DNA"/>
</dbReference>
<evidence type="ECO:0000313" key="2">
    <source>
        <dbReference type="Proteomes" id="UP000827872"/>
    </source>
</evidence>
<organism evidence="1 2">
    <name type="scientific">Sphaerodactylus townsendi</name>
    <dbReference type="NCBI Taxonomy" id="933632"/>
    <lineage>
        <taxon>Eukaryota</taxon>
        <taxon>Metazoa</taxon>
        <taxon>Chordata</taxon>
        <taxon>Craniata</taxon>
        <taxon>Vertebrata</taxon>
        <taxon>Euteleostomi</taxon>
        <taxon>Lepidosauria</taxon>
        <taxon>Squamata</taxon>
        <taxon>Bifurcata</taxon>
        <taxon>Gekkota</taxon>
        <taxon>Sphaerodactylidae</taxon>
        <taxon>Sphaerodactylus</taxon>
    </lineage>
</organism>
<comment type="caution">
    <text evidence="1">The sequence shown here is derived from an EMBL/GenBank/DDBJ whole genome shotgun (WGS) entry which is preliminary data.</text>
</comment>
<proteinExistence type="predicted"/>
<evidence type="ECO:0000313" key="1">
    <source>
        <dbReference type="EMBL" id="KAH8007072.1"/>
    </source>
</evidence>
<reference evidence="1" key="1">
    <citation type="submission" date="2021-08" db="EMBL/GenBank/DDBJ databases">
        <title>The first chromosome-level gecko genome reveals the dynamic sex chromosomes of Neotropical dwarf geckos (Sphaerodactylidae: Sphaerodactylus).</title>
        <authorList>
            <person name="Pinto B.J."/>
            <person name="Keating S.E."/>
            <person name="Gamble T."/>
        </authorList>
    </citation>
    <scope>NUCLEOTIDE SEQUENCE</scope>
    <source>
        <strain evidence="1">TG3544</strain>
    </source>
</reference>
<accession>A0ACB8FNX3</accession>
<sequence>MEQFKLWHYEKVQVSLLPYSQLNWPTGSQQNLRTHALVDLSILLQMNRSNIVTQYESQTQHAQRCSQVS</sequence>